<keyword evidence="2 4" id="KW-0238">DNA-binding</keyword>
<dbReference type="InterPro" id="IPR009057">
    <property type="entry name" value="Homeodomain-like_sf"/>
</dbReference>
<evidence type="ECO:0000256" key="4">
    <source>
        <dbReference type="PROSITE-ProRule" id="PRU00335"/>
    </source>
</evidence>
<reference evidence="6 7" key="1">
    <citation type="submission" date="2023-08" db="EMBL/GenBank/DDBJ databases">
        <authorList>
            <person name="Girao M."/>
            <person name="Carvalho M.F."/>
        </authorList>
    </citation>
    <scope>NUCLEOTIDE SEQUENCE [LARGE SCALE GENOMIC DNA]</scope>
    <source>
        <strain evidence="6 7">CC-R104</strain>
    </source>
</reference>
<dbReference type="PROSITE" id="PS50977">
    <property type="entry name" value="HTH_TETR_2"/>
    <property type="match status" value="1"/>
</dbReference>
<proteinExistence type="predicted"/>
<dbReference type="SUPFAM" id="SSF46689">
    <property type="entry name" value="Homeodomain-like"/>
    <property type="match status" value="1"/>
</dbReference>
<organism evidence="6 7">
    <name type="scientific">Rhodococcus chondri</name>
    <dbReference type="NCBI Taxonomy" id="3065941"/>
    <lineage>
        <taxon>Bacteria</taxon>
        <taxon>Bacillati</taxon>
        <taxon>Actinomycetota</taxon>
        <taxon>Actinomycetes</taxon>
        <taxon>Mycobacteriales</taxon>
        <taxon>Nocardiaceae</taxon>
        <taxon>Rhodococcus</taxon>
    </lineage>
</organism>
<dbReference type="InterPro" id="IPR001647">
    <property type="entry name" value="HTH_TetR"/>
</dbReference>
<evidence type="ECO:0000256" key="2">
    <source>
        <dbReference type="ARBA" id="ARBA00023125"/>
    </source>
</evidence>
<accession>A0ABU7JVK0</accession>
<dbReference type="EMBL" id="JAUZMZ010000117">
    <property type="protein sequence ID" value="MEE2034054.1"/>
    <property type="molecule type" value="Genomic_DNA"/>
</dbReference>
<dbReference type="Proteomes" id="UP001331936">
    <property type="component" value="Unassembled WGS sequence"/>
</dbReference>
<evidence type="ECO:0000259" key="5">
    <source>
        <dbReference type="PROSITE" id="PS50977"/>
    </source>
</evidence>
<dbReference type="InterPro" id="IPR036271">
    <property type="entry name" value="Tet_transcr_reg_TetR-rel_C_sf"/>
</dbReference>
<keyword evidence="1" id="KW-0805">Transcription regulation</keyword>
<gene>
    <name evidence="6" type="ORF">Q8814_18380</name>
</gene>
<comment type="caution">
    <text evidence="6">The sequence shown here is derived from an EMBL/GenBank/DDBJ whole genome shotgun (WGS) entry which is preliminary data.</text>
</comment>
<feature type="DNA-binding region" description="H-T-H motif" evidence="4">
    <location>
        <begin position="38"/>
        <end position="57"/>
    </location>
</feature>
<evidence type="ECO:0000256" key="3">
    <source>
        <dbReference type="ARBA" id="ARBA00023163"/>
    </source>
</evidence>
<dbReference type="InterPro" id="IPR050109">
    <property type="entry name" value="HTH-type_TetR-like_transc_reg"/>
</dbReference>
<name>A0ABU7JVK0_9NOCA</name>
<dbReference type="Gene3D" id="1.10.357.10">
    <property type="entry name" value="Tetracycline Repressor, domain 2"/>
    <property type="match status" value="1"/>
</dbReference>
<dbReference type="Pfam" id="PF00440">
    <property type="entry name" value="TetR_N"/>
    <property type="match status" value="1"/>
</dbReference>
<dbReference type="PANTHER" id="PTHR30055:SF234">
    <property type="entry name" value="HTH-TYPE TRANSCRIPTIONAL REGULATOR BETI"/>
    <property type="match status" value="1"/>
</dbReference>
<dbReference type="PANTHER" id="PTHR30055">
    <property type="entry name" value="HTH-TYPE TRANSCRIPTIONAL REGULATOR RUTR"/>
    <property type="match status" value="1"/>
</dbReference>
<evidence type="ECO:0000313" key="6">
    <source>
        <dbReference type="EMBL" id="MEE2034054.1"/>
    </source>
</evidence>
<evidence type="ECO:0000256" key="1">
    <source>
        <dbReference type="ARBA" id="ARBA00023015"/>
    </source>
</evidence>
<sequence>MSEPAKLGRREQNKRQTRRRLLDAARHLFAERGAVGTTIEDIADLAGVSRATVFNYFPSKNDLLAALLVSHMDALSVLIDDLLAQELTTAERIVGVFSDFAQETRKIPGYLRALTGELEKDLATIEISTERTTGFENELLRLLAPGVERGEVRTDYPLPFLAQMIGAVYLSSVRRWRQNPDHDVTETFDRAARYAADTLAPRERRAAGSGRYP</sequence>
<protein>
    <submittedName>
        <fullName evidence="6">TetR/AcrR family transcriptional regulator</fullName>
    </submittedName>
</protein>
<dbReference type="PRINTS" id="PR00455">
    <property type="entry name" value="HTHTETR"/>
</dbReference>
<evidence type="ECO:0000313" key="7">
    <source>
        <dbReference type="Proteomes" id="UP001331936"/>
    </source>
</evidence>
<keyword evidence="7" id="KW-1185">Reference proteome</keyword>
<keyword evidence="3" id="KW-0804">Transcription</keyword>
<dbReference type="SUPFAM" id="SSF48498">
    <property type="entry name" value="Tetracyclin repressor-like, C-terminal domain"/>
    <property type="match status" value="1"/>
</dbReference>
<feature type="domain" description="HTH tetR-type" evidence="5">
    <location>
        <begin position="15"/>
        <end position="75"/>
    </location>
</feature>